<dbReference type="OrthoDB" id="10543729at2759"/>
<feature type="region of interest" description="Disordered" evidence="1">
    <location>
        <begin position="65"/>
        <end position="94"/>
    </location>
</feature>
<keyword evidence="4" id="KW-1185">Reference proteome</keyword>
<evidence type="ECO:0000256" key="1">
    <source>
        <dbReference type="SAM" id="MobiDB-lite"/>
    </source>
</evidence>
<evidence type="ECO:0000313" key="3">
    <source>
        <dbReference type="EMBL" id="PRW58904.1"/>
    </source>
</evidence>
<feature type="signal peptide" evidence="2">
    <location>
        <begin position="1"/>
        <end position="20"/>
    </location>
</feature>
<accession>A0A2P6TXV7</accession>
<dbReference type="EMBL" id="LHPG02000004">
    <property type="protein sequence ID" value="PRW58904.1"/>
    <property type="molecule type" value="Genomic_DNA"/>
</dbReference>
<keyword evidence="2" id="KW-0732">Signal</keyword>
<name>A0A2P6TXV7_CHLSO</name>
<feature type="compositionally biased region" description="Low complexity" evidence="1">
    <location>
        <begin position="71"/>
        <end position="87"/>
    </location>
</feature>
<evidence type="ECO:0000313" key="4">
    <source>
        <dbReference type="Proteomes" id="UP000239899"/>
    </source>
</evidence>
<comment type="caution">
    <text evidence="3">The sequence shown here is derived from an EMBL/GenBank/DDBJ whole genome shotgun (WGS) entry which is preliminary data.</text>
</comment>
<dbReference type="Proteomes" id="UP000239899">
    <property type="component" value="Unassembled WGS sequence"/>
</dbReference>
<gene>
    <name evidence="3" type="ORF">C2E21_2642</name>
</gene>
<evidence type="ECO:0000256" key="2">
    <source>
        <dbReference type="SAM" id="SignalP"/>
    </source>
</evidence>
<feature type="chain" id="PRO_5015168866" evidence="2">
    <location>
        <begin position="21"/>
        <end position="294"/>
    </location>
</feature>
<proteinExistence type="predicted"/>
<protein>
    <submittedName>
        <fullName evidence="3">Uncharacterized protein</fullName>
    </submittedName>
</protein>
<organism evidence="3 4">
    <name type="scientific">Chlorella sorokiniana</name>
    <name type="common">Freshwater green alga</name>
    <dbReference type="NCBI Taxonomy" id="3076"/>
    <lineage>
        <taxon>Eukaryota</taxon>
        <taxon>Viridiplantae</taxon>
        <taxon>Chlorophyta</taxon>
        <taxon>core chlorophytes</taxon>
        <taxon>Trebouxiophyceae</taxon>
        <taxon>Chlorellales</taxon>
        <taxon>Chlorellaceae</taxon>
        <taxon>Chlorella clade</taxon>
        <taxon>Chlorella</taxon>
    </lineage>
</organism>
<sequence>MTRVAAAALLLLAACGVAAASGQEAPPSAQPTAPLEALFADVWRLLSTESLFPRPVPGGAVSKALEQQHSAAAAPTAVPPAAAAAPHKPAPPERPAAQWVAVARTEADAWDLLRRVQAAEAGPAAAVAATLPARLAALEHNGAKAEAAAPALLPDHPKLTLSWWLVRNESNLDVLSRPLGNATFLSMGFSKTRLLRNLPDGHTQELYEWQFTFSVSTLGLACFALGLLCLALFPCLSREDEDCCDCDCECGNCSCECECGGCSCGLESDSSDEEAAVESTGCPEYIKAAGYTKL</sequence>
<reference evidence="3 4" key="1">
    <citation type="journal article" date="2018" name="Plant J.">
        <title>Genome sequences of Chlorella sorokiniana UTEX 1602 and Micractinium conductrix SAG 241.80: implications to maltose excretion by a green alga.</title>
        <authorList>
            <person name="Arriola M.B."/>
            <person name="Velmurugan N."/>
            <person name="Zhang Y."/>
            <person name="Plunkett M.H."/>
            <person name="Hondzo H."/>
            <person name="Barney B.M."/>
        </authorList>
    </citation>
    <scope>NUCLEOTIDE SEQUENCE [LARGE SCALE GENOMIC DNA]</scope>
    <source>
        <strain evidence="4">UTEX 1602</strain>
    </source>
</reference>
<dbReference type="PROSITE" id="PS51257">
    <property type="entry name" value="PROKAR_LIPOPROTEIN"/>
    <property type="match status" value="1"/>
</dbReference>
<dbReference type="AlphaFoldDB" id="A0A2P6TXV7"/>